<dbReference type="Pfam" id="PF09414">
    <property type="entry name" value="RNA_ligase"/>
    <property type="match status" value="1"/>
</dbReference>
<keyword evidence="3" id="KW-1185">Reference proteome</keyword>
<name>A0A9E7MR27_9CAUD</name>
<dbReference type="EMBL" id="ON529855">
    <property type="protein sequence ID" value="USN14879.1"/>
    <property type="molecule type" value="Genomic_DNA"/>
</dbReference>
<keyword evidence="2" id="KW-0436">Ligase</keyword>
<dbReference type="Proteomes" id="UP001057221">
    <property type="component" value="Segment"/>
</dbReference>
<organism evidence="2 3">
    <name type="scientific">Brevundimonas phage vB_BpoS-Domovoi</name>
    <dbReference type="NCBI Taxonomy" id="2948598"/>
    <lineage>
        <taxon>Viruses</taxon>
        <taxon>Duplodnaviria</taxon>
        <taxon>Heunggongvirae</taxon>
        <taxon>Uroviricota</taxon>
        <taxon>Caudoviricetes</taxon>
        <taxon>Jeanschmidtviridae</taxon>
        <taxon>Marchewkavirus</taxon>
        <taxon>Marchewkavirus domovoi</taxon>
    </lineage>
</organism>
<sequence length="412" mass="44772">MSTFAVPILAIDDVYDHPNADRLSIIRIRGYEAVAGKAEDGSHRFVKGERIIYVPEGAVVPAAHLKERGYWNEAKDIGLLAGTKGNRVKAITLRGVLSQGLVWKTEPLVGAKVKDRATGDIVAQVNPEKPALAVATAEDGSKTAVMVDFGDDVADFFGITKYDPPIPPGLDGDVFGLFEAMFNYDIENAKAFPNLFTEDDVVTVTEKLHGTFCRMTYMPGIEPREDLFGDGRVAITSKGLGADGLVFKNTAFNRQKNVYVRNMLPLVDHFVSACNQDAKGLTVHLMGEVYGAGVQDLKYGRTEDQGFAAFDVWIEKSGFLAEVEKDYACIAFGVERVPVLFEGFYDKALIEDFAKGDTTIDGAANIREGVVVTLTGEQDKRPDGNGLGGTLRPICKVVSEAYLTRKGGTELQ</sequence>
<evidence type="ECO:0000313" key="2">
    <source>
        <dbReference type="EMBL" id="USN14879.1"/>
    </source>
</evidence>
<protein>
    <submittedName>
        <fullName evidence="2">RNA ligase 2</fullName>
    </submittedName>
</protein>
<dbReference type="Gene3D" id="2.40.50.140">
    <property type="entry name" value="Nucleic acid-binding proteins"/>
    <property type="match status" value="1"/>
</dbReference>
<reference evidence="2 3" key="1">
    <citation type="submission" date="2022-05" db="EMBL/GenBank/DDBJ databases">
        <authorList>
            <person name="Friedrich I."/>
            <person name="Poehlein A."/>
            <person name="Schneider D."/>
            <person name="Hertel R."/>
            <person name="Daniel R."/>
        </authorList>
    </citation>
    <scope>NUCLEOTIDE SEQUENCE [LARGE SCALE GENOMIC DNA]</scope>
</reference>
<evidence type="ECO:0000313" key="3">
    <source>
        <dbReference type="Proteomes" id="UP001057221"/>
    </source>
</evidence>
<accession>A0A9E7MR27</accession>
<evidence type="ECO:0000259" key="1">
    <source>
        <dbReference type="Pfam" id="PF09414"/>
    </source>
</evidence>
<dbReference type="InterPro" id="IPR012340">
    <property type="entry name" value="NA-bd_OB-fold"/>
</dbReference>
<dbReference type="InterPro" id="IPR021122">
    <property type="entry name" value="RNA_ligase_dom_REL/Rnl2"/>
</dbReference>
<dbReference type="GO" id="GO:0016874">
    <property type="term" value="F:ligase activity"/>
    <property type="evidence" value="ECO:0007669"/>
    <property type="project" value="UniProtKB-KW"/>
</dbReference>
<dbReference type="Gene3D" id="3.30.470.30">
    <property type="entry name" value="DNA ligase/mRNA capping enzyme"/>
    <property type="match status" value="1"/>
</dbReference>
<feature type="domain" description="RNA ligase" evidence="1">
    <location>
        <begin position="202"/>
        <end position="377"/>
    </location>
</feature>
<gene>
    <name evidence="2" type="ORF">DOMOVOI_04050</name>
</gene>
<proteinExistence type="predicted"/>
<dbReference type="SUPFAM" id="SSF56091">
    <property type="entry name" value="DNA ligase/mRNA capping enzyme, catalytic domain"/>
    <property type="match status" value="1"/>
</dbReference>